<dbReference type="EMBL" id="JAHHHN010000001">
    <property type="protein sequence ID" value="MBW4560090.1"/>
    <property type="molecule type" value="Genomic_DNA"/>
</dbReference>
<comment type="caution">
    <text evidence="1">The sequence shown here is derived from an EMBL/GenBank/DDBJ whole genome shotgun (WGS) entry which is preliminary data.</text>
</comment>
<accession>A0A951UFR5</accession>
<reference evidence="1" key="1">
    <citation type="submission" date="2021-05" db="EMBL/GenBank/DDBJ databases">
        <authorList>
            <person name="Pietrasiak N."/>
            <person name="Ward R."/>
            <person name="Stajich J.E."/>
            <person name="Kurbessoian T."/>
        </authorList>
    </citation>
    <scope>NUCLEOTIDE SEQUENCE</scope>
    <source>
        <strain evidence="1">JT2-VF2</strain>
    </source>
</reference>
<organism evidence="1 2">
    <name type="scientific">Mojavia pulchra JT2-VF2</name>
    <dbReference type="NCBI Taxonomy" id="287848"/>
    <lineage>
        <taxon>Bacteria</taxon>
        <taxon>Bacillati</taxon>
        <taxon>Cyanobacteriota</taxon>
        <taxon>Cyanophyceae</taxon>
        <taxon>Nostocales</taxon>
        <taxon>Nostocaceae</taxon>
    </lineage>
</organism>
<name>A0A951UFR5_9NOST</name>
<evidence type="ECO:0000313" key="1">
    <source>
        <dbReference type="EMBL" id="MBW4560090.1"/>
    </source>
</evidence>
<dbReference type="AlphaFoldDB" id="A0A951UFR5"/>
<proteinExistence type="predicted"/>
<reference evidence="1" key="2">
    <citation type="journal article" date="2022" name="Microbiol. Resour. Announc.">
        <title>Metagenome Sequencing to Explore Phylogenomics of Terrestrial Cyanobacteria.</title>
        <authorList>
            <person name="Ward R.D."/>
            <person name="Stajich J.E."/>
            <person name="Johansen J.R."/>
            <person name="Huntemann M."/>
            <person name="Clum A."/>
            <person name="Foster B."/>
            <person name="Foster B."/>
            <person name="Roux S."/>
            <person name="Palaniappan K."/>
            <person name="Varghese N."/>
            <person name="Mukherjee S."/>
            <person name="Reddy T.B.K."/>
            <person name="Daum C."/>
            <person name="Copeland A."/>
            <person name="Chen I.A."/>
            <person name="Ivanova N.N."/>
            <person name="Kyrpides N.C."/>
            <person name="Shapiro N."/>
            <person name="Eloe-Fadrosh E.A."/>
            <person name="Pietrasiak N."/>
        </authorList>
    </citation>
    <scope>NUCLEOTIDE SEQUENCE</scope>
    <source>
        <strain evidence="1">JT2-VF2</strain>
    </source>
</reference>
<protein>
    <submittedName>
        <fullName evidence="1">Uncharacterized protein</fullName>
    </submittedName>
</protein>
<evidence type="ECO:0000313" key="2">
    <source>
        <dbReference type="Proteomes" id="UP000715781"/>
    </source>
</evidence>
<dbReference type="Proteomes" id="UP000715781">
    <property type="component" value="Unassembled WGS sequence"/>
</dbReference>
<sequence length="221" mass="24909">MMINDKQFQKWILHPVLMGLVAAGAIAYNFEANSALTNQASAKEVVSLKKSTPKPVSQDQAIYRSDRFRFQFGYSLKDFVVDNKISTPSNNVDTPLIAVDIWTHKHAQRIRSGGYEGGTEYPANVRVSVYSNSRKLPLQKWVKQSNQFVATREFKTAKIAGQSGVKFKSSGLYENEHVIFISPKDSRIIVVSISKTGYGNDDAIYQRAYQQIVNSFRFINS</sequence>
<gene>
    <name evidence="1" type="ORF">KME32_02850</name>
</gene>